<dbReference type="InterPro" id="IPR013783">
    <property type="entry name" value="Ig-like_fold"/>
</dbReference>
<accession>Q01Q70</accession>
<dbReference type="SUPFAM" id="SSF49313">
    <property type="entry name" value="Cadherin-like"/>
    <property type="match status" value="3"/>
</dbReference>
<feature type="region of interest" description="Disordered" evidence="1">
    <location>
        <begin position="22"/>
        <end position="55"/>
    </location>
</feature>
<evidence type="ECO:0000256" key="1">
    <source>
        <dbReference type="SAM" id="MobiDB-lite"/>
    </source>
</evidence>
<sequence length="1133" mass="113961">MADLGFWSTGFRGDSRCVRGRKSVPSRGGLQTNGLYRKAGRANSPTPLVRTPGTWPGTTLANSTASALCLPTASRCFSRANDQAWSAFEPIHRSDKVFAGSCRFLFSMKTYAVKAPVLAMLMLVGVATVGAQPTASPTSFSFTYQVNSVTLPAAGKLTATLPKSLTTGYTLTASVSPPMNWLTVTPGGGASPLALTVTVNPTGLSPGSYSGVITLGTNPGTSTTLVPVTLSISNPPSSILVTPAASVSNYTPGVSGSNPTLAYNYTTGQAGALPSTSELDVASNGGIIPFTVAAVSGTKAAPWLKINVTNQLPNLQTSGVALSGSYVPIYVTIDFSALATLNVGPYAGTITFTNNASGAVAATISVSLNVSAGPPTITSIFPASVTAGASNGRVPPVITIYGDNFFPNSSVQLTPDGAQPLPALTPTLLSRQVLQATVNPVYLTKPGTFTLTVANPNTLTDPSPQQFSVPFTVTDGTVPEIDAVVNAASYLGSATWKGTLGLDPVPAAAMPGGSAVSPREIIAIFGQSIGPSTVVPAQASTGFPATFPLQVTPPVDASALPVMYEVLFKFGSYPSVVSAPIIMVSNNQINAVVPVPPPAAAIYSIPAPNAWIQVQETTGTGPAATVVATNWFPVTMVPEAPGVFTFGGLGLGQAAVLNYNATAGYSINSAKNPAPKGSTFSLYVTGMGDLTAGATITVTDSSTPPVQSSQTFGLVINPSPAITATLTPTVGPINFTQSSLSATSLQAIGGAPPYSWSVTSGLPPGMMLNSAGLLSGTPTVAGTFSLLVNVTDSAANAPVAATYTVIVTPPTVMVTTAGIIPLVQGVASPSITLTAAGGKKPYTWSATNLPAGMTLSTAGVLSGTPATANSYLATFTATDSSNPGVTSAAAAMMINVLLSGMTIITPTLHDGVANVSYGSTTLQQQGGTAPITWSAVGLPAGMTFTTAGVLSGTPSLAGIGATTITITAVDSSASPQIATYMYPINIAAPVSIMTAALPGGSQSVTYPAFLMQASGGTPPYTWTANGLPLGTTLTSAGILSGVPTVPFYLPLPDGAVALGAVYVADNTYRVEINGQAAVTSYAGASQGSVAGLTQINAIVPPTAPTGAAIPLVVYIGKSNSARASQLSVTLAVQ</sequence>
<dbReference type="STRING" id="234267.Acid_7289"/>
<dbReference type="HOGENOM" id="CLU_278714_0_0_0"/>
<proteinExistence type="predicted"/>
<dbReference type="Gene3D" id="2.60.40.10">
    <property type="entry name" value="Immunoglobulins"/>
    <property type="match status" value="4"/>
</dbReference>
<reference evidence="2" key="1">
    <citation type="submission" date="2006-10" db="EMBL/GenBank/DDBJ databases">
        <title>Complete sequence of Solibacter usitatus Ellin6076.</title>
        <authorList>
            <consortium name="US DOE Joint Genome Institute"/>
            <person name="Copeland A."/>
            <person name="Lucas S."/>
            <person name="Lapidus A."/>
            <person name="Barry K."/>
            <person name="Detter J.C."/>
            <person name="Glavina del Rio T."/>
            <person name="Hammon N."/>
            <person name="Israni S."/>
            <person name="Dalin E."/>
            <person name="Tice H."/>
            <person name="Pitluck S."/>
            <person name="Thompson L.S."/>
            <person name="Brettin T."/>
            <person name="Bruce D."/>
            <person name="Han C."/>
            <person name="Tapia R."/>
            <person name="Gilna P."/>
            <person name="Schmutz J."/>
            <person name="Larimer F."/>
            <person name="Land M."/>
            <person name="Hauser L."/>
            <person name="Kyrpides N."/>
            <person name="Mikhailova N."/>
            <person name="Janssen P.H."/>
            <person name="Kuske C.R."/>
            <person name="Richardson P."/>
        </authorList>
    </citation>
    <scope>NUCLEOTIDE SEQUENCE</scope>
    <source>
        <strain evidence="2">Ellin6076</strain>
    </source>
</reference>
<dbReference type="InParanoid" id="Q01Q70"/>
<dbReference type="eggNOG" id="COG3534">
    <property type="taxonomic scope" value="Bacteria"/>
</dbReference>
<dbReference type="GO" id="GO:0016020">
    <property type="term" value="C:membrane"/>
    <property type="evidence" value="ECO:0007669"/>
    <property type="project" value="InterPro"/>
</dbReference>
<dbReference type="OrthoDB" id="127675at2"/>
<dbReference type="KEGG" id="sus:Acid_7289"/>
<gene>
    <name evidence="2" type="ordered locus">Acid_7289</name>
</gene>
<protein>
    <submittedName>
        <fullName evidence="2">Ig family protein</fullName>
    </submittedName>
</protein>
<organism evidence="2">
    <name type="scientific">Solibacter usitatus (strain Ellin6076)</name>
    <dbReference type="NCBI Taxonomy" id="234267"/>
    <lineage>
        <taxon>Bacteria</taxon>
        <taxon>Pseudomonadati</taxon>
        <taxon>Acidobacteriota</taxon>
        <taxon>Terriglobia</taxon>
        <taxon>Bryobacterales</taxon>
        <taxon>Solibacteraceae</taxon>
        <taxon>Candidatus Solibacter</taxon>
    </lineage>
</organism>
<dbReference type="GO" id="GO:0005509">
    <property type="term" value="F:calcium ion binding"/>
    <property type="evidence" value="ECO:0007669"/>
    <property type="project" value="InterPro"/>
</dbReference>
<dbReference type="InterPro" id="IPR017803">
    <property type="entry name" value="CHP03437_C"/>
</dbReference>
<dbReference type="EMBL" id="CP000473">
    <property type="protein sequence ID" value="ABJ88200.1"/>
    <property type="molecule type" value="Genomic_DNA"/>
</dbReference>
<name>Q01Q70_SOLUE</name>
<dbReference type="AlphaFoldDB" id="Q01Q70"/>
<dbReference type="InterPro" id="IPR015919">
    <property type="entry name" value="Cadherin-like_sf"/>
</dbReference>
<dbReference type="NCBIfam" id="TIGR03437">
    <property type="entry name" value="Soli_cterm"/>
    <property type="match status" value="2"/>
</dbReference>
<evidence type="ECO:0000313" key="2">
    <source>
        <dbReference type="EMBL" id="ABJ88200.1"/>
    </source>
</evidence>